<dbReference type="Gene3D" id="3.30.1330.60">
    <property type="entry name" value="OmpA-like domain"/>
    <property type="match status" value="1"/>
</dbReference>
<dbReference type="InterPro" id="IPR036737">
    <property type="entry name" value="OmpA-like_sf"/>
</dbReference>
<organism evidence="5 6">
    <name type="scientific">Oecophyllibacter saccharovorans</name>
    <dbReference type="NCBI Taxonomy" id="2558360"/>
    <lineage>
        <taxon>Bacteria</taxon>
        <taxon>Pseudomonadati</taxon>
        <taxon>Pseudomonadota</taxon>
        <taxon>Alphaproteobacteria</taxon>
        <taxon>Acetobacterales</taxon>
        <taxon>Acetobacteraceae</taxon>
        <taxon>Oecophyllibacter</taxon>
    </lineage>
</organism>
<keyword evidence="2" id="KW-0175">Coiled coil</keyword>
<keyword evidence="1 3" id="KW-0472">Membrane</keyword>
<dbReference type="SUPFAM" id="SSF103088">
    <property type="entry name" value="OmpA-like"/>
    <property type="match status" value="1"/>
</dbReference>
<dbReference type="PANTHER" id="PTHR30329">
    <property type="entry name" value="STATOR ELEMENT OF FLAGELLAR MOTOR COMPLEX"/>
    <property type="match status" value="1"/>
</dbReference>
<evidence type="ECO:0000259" key="4">
    <source>
        <dbReference type="PROSITE" id="PS51123"/>
    </source>
</evidence>
<dbReference type="Pfam" id="PF00691">
    <property type="entry name" value="OmpA"/>
    <property type="match status" value="1"/>
</dbReference>
<evidence type="ECO:0000313" key="5">
    <source>
        <dbReference type="EMBL" id="TPW35856.1"/>
    </source>
</evidence>
<evidence type="ECO:0000256" key="3">
    <source>
        <dbReference type="SAM" id="Phobius"/>
    </source>
</evidence>
<keyword evidence="6" id="KW-1185">Reference proteome</keyword>
<dbReference type="PROSITE" id="PS51123">
    <property type="entry name" value="OMPA_2"/>
    <property type="match status" value="1"/>
</dbReference>
<gene>
    <name evidence="5" type="ORF">E3202_02720</name>
</gene>
<sequence>MARRRRLGPVAELNAWPGYVDALSTLLMVLTFLLLFFVIGQQLLAMMLTQRQHKLDMLDSSVNKLQSSLAQSQSADRQKNSQLAALQAALADANRRLAEAQAQNLVNGGAEMVVIDGLTQRINALTQQLQGYADALNLEKNAVASRQGLINDLDHKLAQVDKANNLNKYQSKFFAELSQLLKGHKGIEVAGDRFRFQAEILFPPGSDQLTPEGVREIRLLGKTLKTIEREIPASTPWVLQVEGYADRMPIHTPTYPSNWELSAARAITVVKLLMEEGINPHHLAATAFSSYQPLGPENTPEELARNRRIEFRITPP</sequence>
<evidence type="ECO:0000313" key="6">
    <source>
        <dbReference type="Proteomes" id="UP000315037"/>
    </source>
</evidence>
<keyword evidence="3" id="KW-0812">Transmembrane</keyword>
<evidence type="ECO:0000256" key="2">
    <source>
        <dbReference type="SAM" id="Coils"/>
    </source>
</evidence>
<dbReference type="GO" id="GO:0016020">
    <property type="term" value="C:membrane"/>
    <property type="evidence" value="ECO:0007669"/>
    <property type="project" value="UniProtKB-UniRule"/>
</dbReference>
<keyword evidence="3" id="KW-1133">Transmembrane helix</keyword>
<comment type="caution">
    <text evidence="5">The sequence shown here is derived from an EMBL/GenBank/DDBJ whole genome shotgun (WGS) entry which is preliminary data.</text>
</comment>
<reference evidence="5 6" key="1">
    <citation type="submission" date="2019-03" db="EMBL/GenBank/DDBJ databases">
        <title>The complete genome sequence of Neokomagataea sp. Jb2 NBRC113641.</title>
        <authorList>
            <person name="Chua K.-O."/>
            <person name="Chan K.-G."/>
            <person name="See-Too W.-S."/>
        </authorList>
    </citation>
    <scope>NUCLEOTIDE SEQUENCE [LARGE SCALE GENOMIC DNA]</scope>
    <source>
        <strain evidence="5 6">Jb2</strain>
    </source>
</reference>
<dbReference type="RefSeq" id="WP_165599404.1">
    <property type="nucleotide sequence ID" value="NZ_SORY01000002.1"/>
</dbReference>
<feature type="domain" description="OmpA-like" evidence="4">
    <location>
        <begin position="189"/>
        <end position="316"/>
    </location>
</feature>
<dbReference type="PANTHER" id="PTHR30329:SF21">
    <property type="entry name" value="LIPOPROTEIN YIAD-RELATED"/>
    <property type="match status" value="1"/>
</dbReference>
<proteinExistence type="predicted"/>
<dbReference type="EMBL" id="SORZ01000001">
    <property type="protein sequence ID" value="TPW35856.1"/>
    <property type="molecule type" value="Genomic_DNA"/>
</dbReference>
<feature type="coiled-coil region" evidence="2">
    <location>
        <begin position="83"/>
        <end position="135"/>
    </location>
</feature>
<dbReference type="InterPro" id="IPR050330">
    <property type="entry name" value="Bact_OuterMem_StrucFunc"/>
</dbReference>
<dbReference type="AlphaFoldDB" id="A0A506UR80"/>
<name>A0A506UR80_9PROT</name>
<dbReference type="CDD" id="cd07185">
    <property type="entry name" value="OmpA_C-like"/>
    <property type="match status" value="1"/>
</dbReference>
<dbReference type="Proteomes" id="UP000315037">
    <property type="component" value="Unassembled WGS sequence"/>
</dbReference>
<feature type="transmembrane region" description="Helical" evidence="3">
    <location>
        <begin position="26"/>
        <end position="48"/>
    </location>
</feature>
<evidence type="ECO:0000256" key="1">
    <source>
        <dbReference type="PROSITE-ProRule" id="PRU00473"/>
    </source>
</evidence>
<dbReference type="InterPro" id="IPR006665">
    <property type="entry name" value="OmpA-like"/>
</dbReference>
<accession>A0A506UR80</accession>
<protein>
    <submittedName>
        <fullName evidence="5">Peptidoglycan-binding protein</fullName>
    </submittedName>
</protein>